<comment type="caution">
    <text evidence="2">The sequence shown here is derived from an EMBL/GenBank/DDBJ whole genome shotgun (WGS) entry which is preliminary data.</text>
</comment>
<comment type="similarity">
    <text evidence="1">Belongs to the CutA family.</text>
</comment>
<sequence>MAEPEPVDGHQHVRVETTAGSRADAEALARAAVEHRLAACAQVGGPITGFYRWDEQIQADEEWLVVLKTAADRLEALTAYLTEAHSYDVPEVVAVPVAGGSAEYLDWVVDETRPVR</sequence>
<dbReference type="GO" id="GO:0010038">
    <property type="term" value="P:response to metal ion"/>
    <property type="evidence" value="ECO:0007669"/>
    <property type="project" value="InterPro"/>
</dbReference>
<dbReference type="SUPFAM" id="SSF54913">
    <property type="entry name" value="GlnB-like"/>
    <property type="match status" value="1"/>
</dbReference>
<dbReference type="PANTHER" id="PTHR23419:SF8">
    <property type="entry name" value="FI09726P"/>
    <property type="match status" value="1"/>
</dbReference>
<dbReference type="Gene3D" id="3.30.70.120">
    <property type="match status" value="1"/>
</dbReference>
<dbReference type="InterPro" id="IPR015867">
    <property type="entry name" value="N-reg_PII/ATP_PRibTrfase_C"/>
</dbReference>
<reference evidence="2 3" key="1">
    <citation type="submission" date="2020-08" db="EMBL/GenBank/DDBJ databases">
        <title>Sequencing the genomes of 1000 actinobacteria strains.</title>
        <authorList>
            <person name="Klenk H.-P."/>
        </authorList>
    </citation>
    <scope>NUCLEOTIDE SEQUENCE [LARGE SCALE GENOMIC DNA]</scope>
    <source>
        <strain evidence="2 3">DSM 44551</strain>
    </source>
</reference>
<protein>
    <submittedName>
        <fullName evidence="2">Periplasmic divalent cation tolerance protein</fullName>
    </submittedName>
</protein>
<dbReference type="Pfam" id="PF03091">
    <property type="entry name" value="CutA1"/>
    <property type="match status" value="1"/>
</dbReference>
<accession>A0A7W8QPD6</accession>
<dbReference type="InterPro" id="IPR004323">
    <property type="entry name" value="Ion_tolerance_CutA"/>
</dbReference>
<gene>
    <name evidence="2" type="ORF">HDA36_003512</name>
</gene>
<dbReference type="GO" id="GO:0005507">
    <property type="term" value="F:copper ion binding"/>
    <property type="evidence" value="ECO:0007669"/>
    <property type="project" value="TreeGrafter"/>
</dbReference>
<dbReference type="RefSeq" id="WP_184393179.1">
    <property type="nucleotide sequence ID" value="NZ_BAAAJD010000014.1"/>
</dbReference>
<keyword evidence="3" id="KW-1185">Reference proteome</keyword>
<dbReference type="Proteomes" id="UP000572635">
    <property type="component" value="Unassembled WGS sequence"/>
</dbReference>
<dbReference type="EMBL" id="JACHDB010000001">
    <property type="protein sequence ID" value="MBB5433428.1"/>
    <property type="molecule type" value="Genomic_DNA"/>
</dbReference>
<dbReference type="AlphaFoldDB" id="A0A7W8QPD6"/>
<evidence type="ECO:0000313" key="2">
    <source>
        <dbReference type="EMBL" id="MBB5433428.1"/>
    </source>
</evidence>
<dbReference type="InterPro" id="IPR011322">
    <property type="entry name" value="N-reg_PII-like_a/b"/>
</dbReference>
<dbReference type="PANTHER" id="PTHR23419">
    <property type="entry name" value="DIVALENT CATION TOLERANCE CUTA-RELATED"/>
    <property type="match status" value="1"/>
</dbReference>
<organism evidence="2 3">
    <name type="scientific">Nocardiopsis composta</name>
    <dbReference type="NCBI Taxonomy" id="157465"/>
    <lineage>
        <taxon>Bacteria</taxon>
        <taxon>Bacillati</taxon>
        <taxon>Actinomycetota</taxon>
        <taxon>Actinomycetes</taxon>
        <taxon>Streptosporangiales</taxon>
        <taxon>Nocardiopsidaceae</taxon>
        <taxon>Nocardiopsis</taxon>
    </lineage>
</organism>
<proteinExistence type="inferred from homology"/>
<evidence type="ECO:0000256" key="1">
    <source>
        <dbReference type="ARBA" id="ARBA00010169"/>
    </source>
</evidence>
<evidence type="ECO:0000313" key="3">
    <source>
        <dbReference type="Proteomes" id="UP000572635"/>
    </source>
</evidence>
<name>A0A7W8QPD6_9ACTN</name>